<proteinExistence type="predicted"/>
<evidence type="ECO:0000256" key="1">
    <source>
        <dbReference type="SAM" id="MobiDB-lite"/>
    </source>
</evidence>
<organism evidence="2 3">
    <name type="scientific">Lentithecium fluviatile CBS 122367</name>
    <dbReference type="NCBI Taxonomy" id="1168545"/>
    <lineage>
        <taxon>Eukaryota</taxon>
        <taxon>Fungi</taxon>
        <taxon>Dikarya</taxon>
        <taxon>Ascomycota</taxon>
        <taxon>Pezizomycotina</taxon>
        <taxon>Dothideomycetes</taxon>
        <taxon>Pleosporomycetidae</taxon>
        <taxon>Pleosporales</taxon>
        <taxon>Massarineae</taxon>
        <taxon>Lentitheciaceae</taxon>
        <taxon>Lentithecium</taxon>
    </lineage>
</organism>
<evidence type="ECO:0000313" key="3">
    <source>
        <dbReference type="Proteomes" id="UP000799291"/>
    </source>
</evidence>
<reference evidence="2" key="1">
    <citation type="journal article" date="2020" name="Stud. Mycol.">
        <title>101 Dothideomycetes genomes: a test case for predicting lifestyles and emergence of pathogens.</title>
        <authorList>
            <person name="Haridas S."/>
            <person name="Albert R."/>
            <person name="Binder M."/>
            <person name="Bloem J."/>
            <person name="Labutti K."/>
            <person name="Salamov A."/>
            <person name="Andreopoulos B."/>
            <person name="Baker S."/>
            <person name="Barry K."/>
            <person name="Bills G."/>
            <person name="Bluhm B."/>
            <person name="Cannon C."/>
            <person name="Castanera R."/>
            <person name="Culley D."/>
            <person name="Daum C."/>
            <person name="Ezra D."/>
            <person name="Gonzalez J."/>
            <person name="Henrissat B."/>
            <person name="Kuo A."/>
            <person name="Liang C."/>
            <person name="Lipzen A."/>
            <person name="Lutzoni F."/>
            <person name="Magnuson J."/>
            <person name="Mondo S."/>
            <person name="Nolan M."/>
            <person name="Ohm R."/>
            <person name="Pangilinan J."/>
            <person name="Park H.-J."/>
            <person name="Ramirez L."/>
            <person name="Alfaro M."/>
            <person name="Sun H."/>
            <person name="Tritt A."/>
            <person name="Yoshinaga Y."/>
            <person name="Zwiers L.-H."/>
            <person name="Turgeon B."/>
            <person name="Goodwin S."/>
            <person name="Spatafora J."/>
            <person name="Crous P."/>
            <person name="Grigoriev I."/>
        </authorList>
    </citation>
    <scope>NUCLEOTIDE SEQUENCE</scope>
    <source>
        <strain evidence="2">CBS 122367</strain>
    </source>
</reference>
<protein>
    <submittedName>
        <fullName evidence="2">Uncharacterized protein</fullName>
    </submittedName>
</protein>
<sequence>MSTSTATSTPGTPEKAPVASLQAYSCNSYLKNSAYIPPQTPPARAKDLSKKYQKFVKKLVPNFFRHRPFENFLSWDSSIGAKIHLVTFRKDHDLASCLERCNERQLYIIENVSPQAAKLLGGYLDINPQLFADYPDMVPESESNPSTMKCPKRGTGNKNPVPSPLCRWGDIDYHLPPLRSVEHSKNHVPPRFIGPREYRSPEGSQPRLATLEDRLMVDSSRANVERVAGGHNPVQLENRTVWPVAMTRHSVAAWFNKGESGSPGDWLKGVILLDQPFESTQKSLTRLNSRYRPFSKIRSMHYESAQNTELRETYLTSLLHCFDANEELRQEILSPAAIFQDVYRIVVSEWIAVNTYLERDLNAIDWQLEENNKTPTLDVLEQILTRLFIMRRRNRKYKAFIGDQLQLRFPNH</sequence>
<dbReference type="Proteomes" id="UP000799291">
    <property type="component" value="Unassembled WGS sequence"/>
</dbReference>
<dbReference type="OrthoDB" id="3231000at2759"/>
<dbReference type="AlphaFoldDB" id="A0A6G1J655"/>
<dbReference type="EMBL" id="MU005578">
    <property type="protein sequence ID" value="KAF2685898.1"/>
    <property type="molecule type" value="Genomic_DNA"/>
</dbReference>
<keyword evidence="3" id="KW-1185">Reference proteome</keyword>
<gene>
    <name evidence="2" type="ORF">K458DRAFT_387852</name>
</gene>
<evidence type="ECO:0000313" key="2">
    <source>
        <dbReference type="EMBL" id="KAF2685898.1"/>
    </source>
</evidence>
<name>A0A6G1J655_9PLEO</name>
<accession>A0A6G1J655</accession>
<feature type="region of interest" description="Disordered" evidence="1">
    <location>
        <begin position="186"/>
        <end position="205"/>
    </location>
</feature>